<evidence type="ECO:0000256" key="2">
    <source>
        <dbReference type="ARBA" id="ARBA00022517"/>
    </source>
</evidence>
<dbReference type="GO" id="GO:0006364">
    <property type="term" value="P:rRNA processing"/>
    <property type="evidence" value="ECO:0007669"/>
    <property type="project" value="UniProtKB-UniRule"/>
</dbReference>
<protein>
    <recommendedName>
        <fullName evidence="5">Ribosome maturation factor RimM</fullName>
    </recommendedName>
</protein>
<name>A0A964BS30_9CYAN</name>
<evidence type="ECO:0000259" key="6">
    <source>
        <dbReference type="Pfam" id="PF01782"/>
    </source>
</evidence>
<comment type="caution">
    <text evidence="8">The sequence shown here is derived from an EMBL/GenBank/DDBJ whole genome shotgun (WGS) entry which is preliminary data.</text>
</comment>
<dbReference type="SUPFAM" id="SSF50447">
    <property type="entry name" value="Translation proteins"/>
    <property type="match status" value="1"/>
</dbReference>
<comment type="function">
    <text evidence="5">An accessory protein needed during the final step in the assembly of 30S ribosomal subunit, possibly for assembly of the head region. Essential for efficient processing of 16S rRNA. May be needed both before and after RbfA during the maturation of 16S rRNA. It has affinity for free ribosomal 30S subunits but not for 70S ribosomes.</text>
</comment>
<keyword evidence="4 5" id="KW-0143">Chaperone</keyword>
<accession>A0A964BS30</accession>
<evidence type="ECO:0000256" key="4">
    <source>
        <dbReference type="ARBA" id="ARBA00023186"/>
    </source>
</evidence>
<dbReference type="Proteomes" id="UP000729733">
    <property type="component" value="Unassembled WGS sequence"/>
</dbReference>
<comment type="subunit">
    <text evidence="5">Binds ribosomal protein uS19.</text>
</comment>
<dbReference type="InterPro" id="IPR002676">
    <property type="entry name" value="RimM_N"/>
</dbReference>
<dbReference type="GO" id="GO:0043022">
    <property type="term" value="F:ribosome binding"/>
    <property type="evidence" value="ECO:0007669"/>
    <property type="project" value="InterPro"/>
</dbReference>
<keyword evidence="9" id="KW-1185">Reference proteome</keyword>
<proteinExistence type="inferred from homology"/>
<dbReference type="AlphaFoldDB" id="A0A964BS30"/>
<comment type="similarity">
    <text evidence="5">Belongs to the RimM family.</text>
</comment>
<dbReference type="HAMAP" id="MF_00014">
    <property type="entry name" value="Ribosome_mat_RimM"/>
    <property type="match status" value="1"/>
</dbReference>
<dbReference type="PANTHER" id="PTHR33692:SF1">
    <property type="entry name" value="RIBOSOME MATURATION FACTOR RIMM"/>
    <property type="match status" value="1"/>
</dbReference>
<dbReference type="InterPro" id="IPR056792">
    <property type="entry name" value="PRC_RimM"/>
</dbReference>
<feature type="domain" description="Ribosome maturation factor RimM PRC barrel" evidence="7">
    <location>
        <begin position="108"/>
        <end position="205"/>
    </location>
</feature>
<dbReference type="Gene3D" id="2.40.30.60">
    <property type="entry name" value="RimM"/>
    <property type="match status" value="1"/>
</dbReference>
<dbReference type="InterPro" id="IPR036976">
    <property type="entry name" value="RimM_N_sf"/>
</dbReference>
<evidence type="ECO:0000256" key="1">
    <source>
        <dbReference type="ARBA" id="ARBA00022490"/>
    </source>
</evidence>
<dbReference type="InterPro" id="IPR011961">
    <property type="entry name" value="RimM"/>
</dbReference>
<comment type="domain">
    <text evidence="5">The PRC barrel domain binds ribosomal protein uS19.</text>
</comment>
<evidence type="ECO:0000313" key="9">
    <source>
        <dbReference type="Proteomes" id="UP000729733"/>
    </source>
</evidence>
<dbReference type="Gene3D" id="2.30.30.240">
    <property type="entry name" value="PRC-barrel domain"/>
    <property type="match status" value="1"/>
</dbReference>
<dbReference type="NCBIfam" id="TIGR02273">
    <property type="entry name" value="16S_RimM"/>
    <property type="match status" value="1"/>
</dbReference>
<feature type="domain" description="RimM N-terminal" evidence="6">
    <location>
        <begin position="11"/>
        <end position="96"/>
    </location>
</feature>
<dbReference type="SUPFAM" id="SSF50346">
    <property type="entry name" value="PRC-barrel domain"/>
    <property type="match status" value="1"/>
</dbReference>
<evidence type="ECO:0000256" key="3">
    <source>
        <dbReference type="ARBA" id="ARBA00022552"/>
    </source>
</evidence>
<keyword evidence="2 5" id="KW-0690">Ribosome biogenesis</keyword>
<organism evidence="8 9">
    <name type="scientific">Waterburya agarophytonicola KI4</name>
    <dbReference type="NCBI Taxonomy" id="2874699"/>
    <lineage>
        <taxon>Bacteria</taxon>
        <taxon>Bacillati</taxon>
        <taxon>Cyanobacteriota</taxon>
        <taxon>Cyanophyceae</taxon>
        <taxon>Pleurocapsales</taxon>
        <taxon>Hyellaceae</taxon>
        <taxon>Waterburya</taxon>
        <taxon>Waterburya agarophytonicola</taxon>
    </lineage>
</organism>
<dbReference type="Pfam" id="PF01782">
    <property type="entry name" value="RimM"/>
    <property type="match status" value="1"/>
</dbReference>
<dbReference type="GO" id="GO:0005737">
    <property type="term" value="C:cytoplasm"/>
    <property type="evidence" value="ECO:0007669"/>
    <property type="project" value="UniProtKB-SubCell"/>
</dbReference>
<keyword evidence="3 5" id="KW-0698">rRNA processing</keyword>
<dbReference type="Pfam" id="PF24986">
    <property type="entry name" value="PRC_RimM"/>
    <property type="match status" value="1"/>
</dbReference>
<keyword evidence="1 5" id="KW-0963">Cytoplasm</keyword>
<gene>
    <name evidence="5 8" type="primary">rimM</name>
    <name evidence="8" type="ORF">I4641_09500</name>
</gene>
<evidence type="ECO:0000256" key="5">
    <source>
        <dbReference type="HAMAP-Rule" id="MF_00014"/>
    </source>
</evidence>
<dbReference type="InterPro" id="IPR009000">
    <property type="entry name" value="Transl_B-barrel_sf"/>
</dbReference>
<dbReference type="InterPro" id="IPR011033">
    <property type="entry name" value="PRC_barrel-like_sf"/>
</dbReference>
<comment type="subcellular location">
    <subcellularLocation>
        <location evidence="5">Cytoplasm</location>
    </subcellularLocation>
</comment>
<dbReference type="GO" id="GO:0042274">
    <property type="term" value="P:ribosomal small subunit biogenesis"/>
    <property type="evidence" value="ECO:0007669"/>
    <property type="project" value="UniProtKB-UniRule"/>
</dbReference>
<sequence>MSSEEIEWLEVGTITSPQGLKGELRVYPDSDFPERFIQAGKRWVRDPKTSQVKEVQLRGGRYIAGKNLYVIKLEGVESRETAEEFRDYELLVDKSDRPKLKNDEYHVSDLVGLEVYHQETQENLGVVIDLYSAGNDLLEIQLHKQPELEVKQDTDLSQISRRSKRKKYRPKSNKPLTIFIPFVREIVPIVDISNNKIEISPPDGLINIHETKD</sequence>
<dbReference type="RefSeq" id="WP_229640254.1">
    <property type="nucleotide sequence ID" value="NZ_JADWDC010000018.1"/>
</dbReference>
<dbReference type="PANTHER" id="PTHR33692">
    <property type="entry name" value="RIBOSOME MATURATION FACTOR RIMM"/>
    <property type="match status" value="1"/>
</dbReference>
<dbReference type="GO" id="GO:0005840">
    <property type="term" value="C:ribosome"/>
    <property type="evidence" value="ECO:0007669"/>
    <property type="project" value="InterPro"/>
</dbReference>
<dbReference type="EMBL" id="JADWDC010000018">
    <property type="protein sequence ID" value="MCC0177211.1"/>
    <property type="molecule type" value="Genomic_DNA"/>
</dbReference>
<reference evidence="8" key="1">
    <citation type="journal article" date="2021" name="Antonie Van Leeuwenhoek">
        <title>Draft genome and description of Waterburya agarophytonicola gen. nov. sp. nov. (Pleurocapsales, Cyanobacteria): a seaweed symbiont.</title>
        <authorList>
            <person name="Bonthond G."/>
            <person name="Shalygin S."/>
            <person name="Bayer T."/>
            <person name="Weinberger F."/>
        </authorList>
    </citation>
    <scope>NUCLEOTIDE SEQUENCE</scope>
    <source>
        <strain evidence="8">KI4</strain>
    </source>
</reference>
<evidence type="ECO:0000259" key="7">
    <source>
        <dbReference type="Pfam" id="PF24986"/>
    </source>
</evidence>
<evidence type="ECO:0000313" key="8">
    <source>
        <dbReference type="EMBL" id="MCC0177211.1"/>
    </source>
</evidence>